<dbReference type="AlphaFoldDB" id="A0A3P7L553"/>
<name>A0A3P7L553_DIBLA</name>
<sequence>MTPNVLLNRPCLVHKVFCRLNYQYLELTFYEVKYPKRFQWYVNQLPQWCSDNGGSFLGGTSKVNQMMGMTKPNYITVTQWRTEEEYAKYHQNGNANMFPNAANWSLFQVVGADKCVFRVLKSEYEKLEMCFQLEKIS</sequence>
<dbReference type="EMBL" id="UYRU01045644">
    <property type="protein sequence ID" value="VDN08710.1"/>
    <property type="molecule type" value="Genomic_DNA"/>
</dbReference>
<protein>
    <submittedName>
        <fullName evidence="1">Uncharacterized protein</fullName>
    </submittedName>
</protein>
<dbReference type="OrthoDB" id="6222233at2759"/>
<accession>A0A3P7L553</accession>
<evidence type="ECO:0000313" key="1">
    <source>
        <dbReference type="EMBL" id="VDN08710.1"/>
    </source>
</evidence>
<evidence type="ECO:0000313" key="2">
    <source>
        <dbReference type="Proteomes" id="UP000281553"/>
    </source>
</evidence>
<proteinExistence type="predicted"/>
<reference evidence="1 2" key="1">
    <citation type="submission" date="2018-11" db="EMBL/GenBank/DDBJ databases">
        <authorList>
            <consortium name="Pathogen Informatics"/>
        </authorList>
    </citation>
    <scope>NUCLEOTIDE SEQUENCE [LARGE SCALE GENOMIC DNA]</scope>
</reference>
<keyword evidence="2" id="KW-1185">Reference proteome</keyword>
<organism evidence="1 2">
    <name type="scientific">Dibothriocephalus latus</name>
    <name type="common">Fish tapeworm</name>
    <name type="synonym">Diphyllobothrium latum</name>
    <dbReference type="NCBI Taxonomy" id="60516"/>
    <lineage>
        <taxon>Eukaryota</taxon>
        <taxon>Metazoa</taxon>
        <taxon>Spiralia</taxon>
        <taxon>Lophotrochozoa</taxon>
        <taxon>Platyhelminthes</taxon>
        <taxon>Cestoda</taxon>
        <taxon>Eucestoda</taxon>
        <taxon>Diphyllobothriidea</taxon>
        <taxon>Diphyllobothriidae</taxon>
        <taxon>Dibothriocephalus</taxon>
    </lineage>
</organism>
<dbReference type="Proteomes" id="UP000281553">
    <property type="component" value="Unassembled WGS sequence"/>
</dbReference>
<gene>
    <name evidence="1" type="ORF">DILT_LOCUS4541</name>
</gene>